<dbReference type="Proteomes" id="UP001497382">
    <property type="component" value="Unassembled WGS sequence"/>
</dbReference>
<evidence type="ECO:0000313" key="2">
    <source>
        <dbReference type="Proteomes" id="UP001497382"/>
    </source>
</evidence>
<name>A0AAV2BXH9_9ARAC</name>
<dbReference type="InterPro" id="IPR044784">
    <property type="entry name" value="At1g01640-like"/>
</dbReference>
<proteinExistence type="predicted"/>
<evidence type="ECO:0008006" key="3">
    <source>
        <dbReference type="Google" id="ProtNLM"/>
    </source>
</evidence>
<gene>
    <name evidence="1" type="ORF">LARSCL_LOCUS22275</name>
</gene>
<organism evidence="1 2">
    <name type="scientific">Larinioides sclopetarius</name>
    <dbReference type="NCBI Taxonomy" id="280406"/>
    <lineage>
        <taxon>Eukaryota</taxon>
        <taxon>Metazoa</taxon>
        <taxon>Ecdysozoa</taxon>
        <taxon>Arthropoda</taxon>
        <taxon>Chelicerata</taxon>
        <taxon>Arachnida</taxon>
        <taxon>Araneae</taxon>
        <taxon>Araneomorphae</taxon>
        <taxon>Entelegynae</taxon>
        <taxon>Araneoidea</taxon>
        <taxon>Araneidae</taxon>
        <taxon>Larinioides</taxon>
    </lineage>
</organism>
<dbReference type="InterPro" id="IPR011333">
    <property type="entry name" value="SKP1/BTB/POZ_sf"/>
</dbReference>
<dbReference type="AlphaFoldDB" id="A0AAV2BXH9"/>
<keyword evidence="2" id="KW-1185">Reference proteome</keyword>
<evidence type="ECO:0000313" key="1">
    <source>
        <dbReference type="EMBL" id="CAL1301036.1"/>
    </source>
</evidence>
<comment type="caution">
    <text evidence="1">The sequence shown here is derived from an EMBL/GenBank/DDBJ whole genome shotgun (WGS) entry which is preliminary data.</text>
</comment>
<dbReference type="Gene3D" id="3.30.710.10">
    <property type="entry name" value="Potassium Channel Kv1.1, Chain A"/>
    <property type="match status" value="1"/>
</dbReference>
<reference evidence="1 2" key="1">
    <citation type="submission" date="2024-04" db="EMBL/GenBank/DDBJ databases">
        <authorList>
            <person name="Rising A."/>
            <person name="Reimegard J."/>
            <person name="Sonavane S."/>
            <person name="Akerstrom W."/>
            <person name="Nylinder S."/>
            <person name="Hedman E."/>
            <person name="Kallberg Y."/>
        </authorList>
    </citation>
    <scope>NUCLEOTIDE SEQUENCE [LARGE SCALE GENOMIC DNA]</scope>
</reference>
<sequence length="94" mass="10853">MATHLYYAADKYEIGRLKTVCFSFLAEHLSPTNAGELLLLADSDGDLKRVVEDFILMHEEEVFGSKEWEMLMETNSQLTGKTMQLKYKKKKSMK</sequence>
<dbReference type="EMBL" id="CAXIEN010000610">
    <property type="protein sequence ID" value="CAL1301036.1"/>
    <property type="molecule type" value="Genomic_DNA"/>
</dbReference>
<protein>
    <recommendedName>
        <fullName evidence="3">BTB domain-containing protein</fullName>
    </recommendedName>
</protein>
<dbReference type="PANTHER" id="PTHR47274:SF1">
    <property type="entry name" value="BTB_POZ DOMAIN CONTAINING PROTEIN, EXPRESSED"/>
    <property type="match status" value="1"/>
</dbReference>
<accession>A0AAV2BXH9</accession>
<dbReference type="PANTHER" id="PTHR47274">
    <property type="entry name" value="BTB/POZ DOMAIN CONTAINING PROTEIN, EXPRESSED-RELATED"/>
    <property type="match status" value="1"/>
</dbReference>